<dbReference type="Gene3D" id="3.40.720.10">
    <property type="entry name" value="Alkaline Phosphatase, subunit A"/>
    <property type="match status" value="1"/>
</dbReference>
<sequence>MNTACREHRSLGRRDFFRIGGAGLFGLTLADLWRSRAIAEGARSIVPQADQMVVVWLGGGPPHQDMFDMKPDAPAEIRGEYKPIHTNVDGMQICELMPRLAKIADKFTLLRSVGINSEKWEHGGGQYWLTGNPRKTGSTPDYPMYGNVLTKLRPTSKDLPTFVAFGDIDNHAYGLKQNYLGPAFDPIVMNPTDAQDQVRNMLVPPPGLELNDFDDRNALLAALDGGLRRQDRLEPLVSGLDRFQQMSMDLLRSPKLRESLDLEREDARSAERYGKNSHARKVLAARRLIEAGVPLVYTHFESNWDHHGGNFKSCKTKLPNLDNAVASLIEDLDDRGLLERTIVLVLGEMGRTPRINDKAGRDHWGNCQSVLVAGGGFARGQVVGATDEHAAYVVDNYYKVESFGRTLYHLLGIDPDQVLYTTENRPHRLIVDDAPLIQEALA</sequence>
<keyword evidence="2" id="KW-1185">Reference proteome</keyword>
<dbReference type="Proteomes" id="UP000317648">
    <property type="component" value="Chromosome"/>
</dbReference>
<evidence type="ECO:0008006" key="3">
    <source>
        <dbReference type="Google" id="ProtNLM"/>
    </source>
</evidence>
<organism evidence="1 2">
    <name type="scientific">Lignipirellula cremea</name>
    <dbReference type="NCBI Taxonomy" id="2528010"/>
    <lineage>
        <taxon>Bacteria</taxon>
        <taxon>Pseudomonadati</taxon>
        <taxon>Planctomycetota</taxon>
        <taxon>Planctomycetia</taxon>
        <taxon>Pirellulales</taxon>
        <taxon>Pirellulaceae</taxon>
        <taxon>Lignipirellula</taxon>
    </lineage>
</organism>
<dbReference type="AlphaFoldDB" id="A0A518DKW7"/>
<dbReference type="SUPFAM" id="SSF53649">
    <property type="entry name" value="Alkaline phosphatase-like"/>
    <property type="match status" value="1"/>
</dbReference>
<name>A0A518DKW7_9BACT</name>
<dbReference type="OrthoDB" id="9772590at2"/>
<dbReference type="KEGG" id="lcre:Pla8534_02250"/>
<dbReference type="PROSITE" id="PS51318">
    <property type="entry name" value="TAT"/>
    <property type="match status" value="1"/>
</dbReference>
<protein>
    <recommendedName>
        <fullName evidence="3">DUF1501 domain-containing protein</fullName>
    </recommendedName>
</protein>
<proteinExistence type="predicted"/>
<dbReference type="PANTHER" id="PTHR43737:SF1">
    <property type="entry name" value="DUF1501 DOMAIN-CONTAINING PROTEIN"/>
    <property type="match status" value="1"/>
</dbReference>
<dbReference type="InterPro" id="IPR017850">
    <property type="entry name" value="Alkaline_phosphatase_core_sf"/>
</dbReference>
<reference evidence="1 2" key="1">
    <citation type="submission" date="2019-02" db="EMBL/GenBank/DDBJ databases">
        <title>Deep-cultivation of Planctomycetes and their phenomic and genomic characterization uncovers novel biology.</title>
        <authorList>
            <person name="Wiegand S."/>
            <person name="Jogler M."/>
            <person name="Boedeker C."/>
            <person name="Pinto D."/>
            <person name="Vollmers J."/>
            <person name="Rivas-Marin E."/>
            <person name="Kohn T."/>
            <person name="Peeters S.H."/>
            <person name="Heuer A."/>
            <person name="Rast P."/>
            <person name="Oberbeckmann S."/>
            <person name="Bunk B."/>
            <person name="Jeske O."/>
            <person name="Meyerdierks A."/>
            <person name="Storesund J.E."/>
            <person name="Kallscheuer N."/>
            <person name="Luecker S."/>
            <person name="Lage O.M."/>
            <person name="Pohl T."/>
            <person name="Merkel B.J."/>
            <person name="Hornburger P."/>
            <person name="Mueller R.-W."/>
            <person name="Bruemmer F."/>
            <person name="Labrenz M."/>
            <person name="Spormann A.M."/>
            <person name="Op den Camp H."/>
            <person name="Overmann J."/>
            <person name="Amann R."/>
            <person name="Jetten M.S.M."/>
            <person name="Mascher T."/>
            <person name="Medema M.H."/>
            <person name="Devos D.P."/>
            <person name="Kaster A.-K."/>
            <person name="Ovreas L."/>
            <person name="Rohde M."/>
            <person name="Galperin M.Y."/>
            <person name="Jogler C."/>
        </authorList>
    </citation>
    <scope>NUCLEOTIDE SEQUENCE [LARGE SCALE GENOMIC DNA]</scope>
    <source>
        <strain evidence="1 2">Pla85_3_4</strain>
    </source>
</reference>
<dbReference type="EMBL" id="CP036433">
    <property type="protein sequence ID" value="QDU92477.1"/>
    <property type="molecule type" value="Genomic_DNA"/>
</dbReference>
<dbReference type="PANTHER" id="PTHR43737">
    <property type="entry name" value="BLL7424 PROTEIN"/>
    <property type="match status" value="1"/>
</dbReference>
<dbReference type="RefSeq" id="WP_145048459.1">
    <property type="nucleotide sequence ID" value="NZ_CP036433.1"/>
</dbReference>
<evidence type="ECO:0000313" key="1">
    <source>
        <dbReference type="EMBL" id="QDU92477.1"/>
    </source>
</evidence>
<dbReference type="Pfam" id="PF07394">
    <property type="entry name" value="DUF1501"/>
    <property type="match status" value="1"/>
</dbReference>
<evidence type="ECO:0000313" key="2">
    <source>
        <dbReference type="Proteomes" id="UP000317648"/>
    </source>
</evidence>
<accession>A0A518DKW7</accession>
<dbReference type="InterPro" id="IPR006311">
    <property type="entry name" value="TAT_signal"/>
</dbReference>
<gene>
    <name evidence="1" type="ORF">Pla8534_02250</name>
</gene>
<dbReference type="InterPro" id="IPR010869">
    <property type="entry name" value="DUF1501"/>
</dbReference>